<dbReference type="CDD" id="cd04301">
    <property type="entry name" value="NAT_SF"/>
    <property type="match status" value="1"/>
</dbReference>
<name>A0ABY4CBE0_9BACT</name>
<dbReference type="RefSeq" id="WP_243539251.1">
    <property type="nucleotide sequence ID" value="NZ_CP093442.1"/>
</dbReference>
<dbReference type="EMBL" id="CP093442">
    <property type="protein sequence ID" value="UOF02255.1"/>
    <property type="molecule type" value="Genomic_DNA"/>
</dbReference>
<proteinExistence type="predicted"/>
<sequence>MIFRLATINDAELLFQWRNDPITRTQSIKQDEITWPTHLKWFKDSLNNKFRKIYIAEIDSEPVGTLRFDFGEKDVELSWTVAPSHRGKGIGTVLLQEGTKLESGFCFIARIKGSNSASIRMAEKAGFTFLKTEGDVSLFTKVV</sequence>
<dbReference type="Proteomes" id="UP000830116">
    <property type="component" value="Chromosome"/>
</dbReference>
<dbReference type="Pfam" id="PF13302">
    <property type="entry name" value="Acetyltransf_3"/>
    <property type="match status" value="1"/>
</dbReference>
<dbReference type="PROSITE" id="PS51186">
    <property type="entry name" value="GNAT"/>
    <property type="match status" value="1"/>
</dbReference>
<evidence type="ECO:0000313" key="2">
    <source>
        <dbReference type="EMBL" id="UOF02255.1"/>
    </source>
</evidence>
<dbReference type="InterPro" id="IPR000182">
    <property type="entry name" value="GNAT_dom"/>
</dbReference>
<evidence type="ECO:0000313" key="3">
    <source>
        <dbReference type="Proteomes" id="UP000830116"/>
    </source>
</evidence>
<reference evidence="2" key="1">
    <citation type="submission" date="2022-03" db="EMBL/GenBank/DDBJ databases">
        <title>Genome Identification and Characterization of new species Bdellovibrio reynosense LBG001 sp. nov. from a Mexico soil sample.</title>
        <authorList>
            <person name="Camilli A."/>
            <person name="Ajao Y."/>
            <person name="Guo X."/>
        </authorList>
    </citation>
    <scope>NUCLEOTIDE SEQUENCE</scope>
    <source>
        <strain evidence="2">LBG001</strain>
    </source>
</reference>
<accession>A0ABY4CBE0</accession>
<keyword evidence="3" id="KW-1185">Reference proteome</keyword>
<protein>
    <submittedName>
        <fullName evidence="2">GNAT family N-acetyltransferase</fullName>
    </submittedName>
</protein>
<organism evidence="2 3">
    <name type="scientific">Bdellovibrio reynosensis</name>
    <dbReference type="NCBI Taxonomy" id="2835041"/>
    <lineage>
        <taxon>Bacteria</taxon>
        <taxon>Pseudomonadati</taxon>
        <taxon>Bdellovibrionota</taxon>
        <taxon>Bdellovibrionia</taxon>
        <taxon>Bdellovibrionales</taxon>
        <taxon>Pseudobdellovibrionaceae</taxon>
        <taxon>Bdellovibrio</taxon>
    </lineage>
</organism>
<dbReference type="Gene3D" id="3.40.630.30">
    <property type="match status" value="1"/>
</dbReference>
<dbReference type="InterPro" id="IPR016181">
    <property type="entry name" value="Acyl_CoA_acyltransferase"/>
</dbReference>
<evidence type="ECO:0000259" key="1">
    <source>
        <dbReference type="PROSITE" id="PS51186"/>
    </source>
</evidence>
<gene>
    <name evidence="2" type="ORF">MNR06_04740</name>
</gene>
<dbReference type="SUPFAM" id="SSF55729">
    <property type="entry name" value="Acyl-CoA N-acyltransferases (Nat)"/>
    <property type="match status" value="1"/>
</dbReference>
<feature type="domain" description="N-acetyltransferase" evidence="1">
    <location>
        <begin position="1"/>
        <end position="143"/>
    </location>
</feature>